<dbReference type="Pfam" id="PF13177">
    <property type="entry name" value="DNA_pol3_delta2"/>
    <property type="match status" value="1"/>
</dbReference>
<dbReference type="InterPro" id="IPR050238">
    <property type="entry name" value="DNA_Rep/Repair_Clamp_Loader"/>
</dbReference>
<dbReference type="PANTHER" id="PTHR11669:SF63">
    <property type="entry name" value="PROTEIN STICHEL"/>
    <property type="match status" value="1"/>
</dbReference>
<keyword evidence="4" id="KW-0862">Zinc</keyword>
<dbReference type="OrthoDB" id="1911163at2759"/>
<feature type="compositionally biased region" description="Basic residues" evidence="7">
    <location>
        <begin position="153"/>
        <end position="168"/>
    </location>
</feature>
<dbReference type="CDD" id="cd18137">
    <property type="entry name" value="HLD_clamp_pol_III_gamma_tau"/>
    <property type="match status" value="1"/>
</dbReference>
<evidence type="ECO:0000259" key="8">
    <source>
        <dbReference type="Pfam" id="PF22608"/>
    </source>
</evidence>
<dbReference type="PANTHER" id="PTHR11669">
    <property type="entry name" value="REPLICATION FACTOR C / DNA POLYMERASE III GAMMA-TAU SUBUNIT"/>
    <property type="match status" value="1"/>
</dbReference>
<dbReference type="FunFam" id="1.10.8.60:FF:000013">
    <property type="entry name" value="DNA polymerase III subunit gamma/tau"/>
    <property type="match status" value="1"/>
</dbReference>
<dbReference type="OMA" id="PETCSTW"/>
<dbReference type="Pfam" id="PF23007">
    <property type="entry name" value="DnaA_N-like_STI"/>
    <property type="match status" value="1"/>
</dbReference>
<keyword evidence="5" id="KW-0067">ATP-binding</keyword>
<evidence type="ECO:0000256" key="2">
    <source>
        <dbReference type="ARBA" id="ARBA00022723"/>
    </source>
</evidence>
<evidence type="ECO:0000256" key="1">
    <source>
        <dbReference type="ARBA" id="ARBA00006360"/>
    </source>
</evidence>
<dbReference type="Gene3D" id="3.40.50.300">
    <property type="entry name" value="P-loop containing nucleotide triphosphate hydrolases"/>
    <property type="match status" value="1"/>
</dbReference>
<dbReference type="AlphaFoldDB" id="A0A0K9PGH7"/>
<dbReference type="GO" id="GO:0005663">
    <property type="term" value="C:DNA replication factor C complex"/>
    <property type="evidence" value="ECO:0000318"/>
    <property type="project" value="GO_Central"/>
</dbReference>
<dbReference type="GO" id="GO:0009360">
    <property type="term" value="C:DNA polymerase III complex"/>
    <property type="evidence" value="ECO:0007669"/>
    <property type="project" value="InterPro"/>
</dbReference>
<keyword evidence="11" id="KW-1185">Reference proteome</keyword>
<dbReference type="SUPFAM" id="SSF48019">
    <property type="entry name" value="post-AAA+ oligomerization domain-like"/>
    <property type="match status" value="1"/>
</dbReference>
<dbReference type="InterPro" id="IPR054506">
    <property type="entry name" value="DnaA_N-like_STI"/>
</dbReference>
<protein>
    <submittedName>
        <fullName evidence="10">Putative Replication factor C / DNA polymerase III gamma-tau subunit,putative</fullName>
    </submittedName>
</protein>
<dbReference type="GO" id="GO:0046872">
    <property type="term" value="F:metal ion binding"/>
    <property type="evidence" value="ECO:0007669"/>
    <property type="project" value="UniProtKB-KW"/>
</dbReference>
<dbReference type="InterPro" id="IPR008921">
    <property type="entry name" value="DNA_pol3_clamp-load_cplx_C"/>
</dbReference>
<dbReference type="InterPro" id="IPR045085">
    <property type="entry name" value="HLD_clamp_pol_III_gamma_tau"/>
</dbReference>
<feature type="domain" description="STICHEL DnaA-N-like alpha-beta" evidence="9">
    <location>
        <begin position="870"/>
        <end position="948"/>
    </location>
</feature>
<dbReference type="InterPro" id="IPR012763">
    <property type="entry name" value="DNA_pol_III_sug/sutau_N"/>
</dbReference>
<dbReference type="GO" id="GO:0006261">
    <property type="term" value="P:DNA-templated DNA replication"/>
    <property type="evidence" value="ECO:0000318"/>
    <property type="project" value="GO_Central"/>
</dbReference>
<organism evidence="10 11">
    <name type="scientific">Zostera marina</name>
    <name type="common">Eelgrass</name>
    <dbReference type="NCBI Taxonomy" id="29655"/>
    <lineage>
        <taxon>Eukaryota</taxon>
        <taxon>Viridiplantae</taxon>
        <taxon>Streptophyta</taxon>
        <taxon>Embryophyta</taxon>
        <taxon>Tracheophyta</taxon>
        <taxon>Spermatophyta</taxon>
        <taxon>Magnoliopsida</taxon>
        <taxon>Liliopsida</taxon>
        <taxon>Zosteraceae</taxon>
        <taxon>Zostera</taxon>
    </lineage>
</organism>
<dbReference type="InterPro" id="IPR027417">
    <property type="entry name" value="P-loop_NTPase"/>
</dbReference>
<evidence type="ECO:0000256" key="7">
    <source>
        <dbReference type="SAM" id="MobiDB-lite"/>
    </source>
</evidence>
<accession>A0A0K9PGH7</accession>
<dbReference type="CDD" id="cd00009">
    <property type="entry name" value="AAA"/>
    <property type="match status" value="1"/>
</dbReference>
<dbReference type="NCBIfam" id="TIGR02397">
    <property type="entry name" value="dnaX_nterm"/>
    <property type="match status" value="1"/>
</dbReference>
<dbReference type="Proteomes" id="UP000036987">
    <property type="component" value="Unassembled WGS sequence"/>
</dbReference>
<keyword evidence="3" id="KW-0547">Nucleotide-binding</keyword>
<keyword evidence="2" id="KW-0479">Metal-binding</keyword>
<dbReference type="GO" id="GO:0003677">
    <property type="term" value="F:DNA binding"/>
    <property type="evidence" value="ECO:0007669"/>
    <property type="project" value="InterPro"/>
</dbReference>
<evidence type="ECO:0000256" key="4">
    <source>
        <dbReference type="ARBA" id="ARBA00022833"/>
    </source>
</evidence>
<gene>
    <name evidence="10" type="ORF">ZOSMA_249G00090</name>
</gene>
<comment type="similarity">
    <text evidence="1">Belongs to the DnaX/STICHEL family.</text>
</comment>
<reference evidence="11" key="1">
    <citation type="journal article" date="2016" name="Nature">
        <title>The genome of the seagrass Zostera marina reveals angiosperm adaptation to the sea.</title>
        <authorList>
            <person name="Olsen J.L."/>
            <person name="Rouze P."/>
            <person name="Verhelst B."/>
            <person name="Lin Y.-C."/>
            <person name="Bayer T."/>
            <person name="Collen J."/>
            <person name="Dattolo E."/>
            <person name="De Paoli E."/>
            <person name="Dittami S."/>
            <person name="Maumus F."/>
            <person name="Michel G."/>
            <person name="Kersting A."/>
            <person name="Lauritano C."/>
            <person name="Lohaus R."/>
            <person name="Toepel M."/>
            <person name="Tonon T."/>
            <person name="Vanneste K."/>
            <person name="Amirebrahimi M."/>
            <person name="Brakel J."/>
            <person name="Bostroem C."/>
            <person name="Chovatia M."/>
            <person name="Grimwood J."/>
            <person name="Jenkins J.W."/>
            <person name="Jueterbock A."/>
            <person name="Mraz A."/>
            <person name="Stam W.T."/>
            <person name="Tice H."/>
            <person name="Bornberg-Bauer E."/>
            <person name="Green P.J."/>
            <person name="Pearson G.A."/>
            <person name="Procaccini G."/>
            <person name="Duarte C.M."/>
            <person name="Schmutz J."/>
            <person name="Reusch T.B.H."/>
            <person name="Van de Peer Y."/>
        </authorList>
    </citation>
    <scope>NUCLEOTIDE SEQUENCE [LARGE SCALE GENOMIC DNA]</scope>
    <source>
        <strain evidence="11">cv. Finnish</strain>
    </source>
</reference>
<dbReference type="EMBL" id="LFYR01000863">
    <property type="protein sequence ID" value="KMZ68148.1"/>
    <property type="molecule type" value="Genomic_DNA"/>
</dbReference>
<dbReference type="STRING" id="29655.A0A0K9PGH7"/>
<dbReference type="GO" id="GO:0006281">
    <property type="term" value="P:DNA repair"/>
    <property type="evidence" value="ECO:0000318"/>
    <property type="project" value="GO_Central"/>
</dbReference>
<name>A0A0K9PGH7_ZOSMR</name>
<evidence type="ECO:0000259" key="9">
    <source>
        <dbReference type="Pfam" id="PF23007"/>
    </source>
</evidence>
<dbReference type="GO" id="GO:0005524">
    <property type="term" value="F:ATP binding"/>
    <property type="evidence" value="ECO:0007669"/>
    <property type="project" value="UniProtKB-KW"/>
</dbReference>
<dbReference type="Pfam" id="PF22608">
    <property type="entry name" value="DNAX_ATPase_lid"/>
    <property type="match status" value="1"/>
</dbReference>
<proteinExistence type="inferred from homology"/>
<evidence type="ECO:0000256" key="6">
    <source>
        <dbReference type="ARBA" id="ARBA00023054"/>
    </source>
</evidence>
<comment type="caution">
    <text evidence="10">The sequence shown here is derived from an EMBL/GenBank/DDBJ whole genome shotgun (WGS) entry which is preliminary data.</text>
</comment>
<dbReference type="Gene3D" id="1.10.8.60">
    <property type="match status" value="1"/>
</dbReference>
<dbReference type="FunFam" id="3.40.50.300:FF:000014">
    <property type="entry name" value="DNA polymerase III subunit gamma/tau"/>
    <property type="match status" value="1"/>
</dbReference>
<feature type="domain" description="DNA polymerase III subunit gamma/tau helical lid" evidence="8">
    <location>
        <begin position="602"/>
        <end position="642"/>
    </location>
</feature>
<evidence type="ECO:0000256" key="5">
    <source>
        <dbReference type="ARBA" id="ARBA00022840"/>
    </source>
</evidence>
<evidence type="ECO:0000313" key="10">
    <source>
        <dbReference type="EMBL" id="KMZ68148.1"/>
    </source>
</evidence>
<feature type="region of interest" description="Disordered" evidence="7">
    <location>
        <begin position="143"/>
        <end position="168"/>
    </location>
</feature>
<evidence type="ECO:0000313" key="11">
    <source>
        <dbReference type="Proteomes" id="UP000036987"/>
    </source>
</evidence>
<sequence>MMKSCSGPSELHLKKELTVLRKSRLFRDPETCSSWRSPLSSRSEAAGSCSVNCTNNKIRNTTATNTCIEFDEAARNSDIPLRVENKRKKIYLYNWGHQSAKSSDSGIKVDKDSRQESCTASPNIILENFQKDLENPVDSLDLREAKKETSQRRTAKKLRRKSTSRHRTARDIAISKLLDIPSGTLATFNSMMVGDEDAEKSTFDDAQNSIPDSLQKIVHTSRPTSPILAFPGYGNWSDSSKLLKKSVTGRDGSCYSHTPVSTSSYNGYADQNPSNFCSSDGTAAFDEEEDHPMDLPGRQGCGLPCYSYKRKKDRGSGGWYSPSLSDTLRRKGCKILYKKKSPGLHKRKHMARNSQGLPLLTDSCEREGSSGDFESDEVSTNLGELDLEALSRLDGSIWSNYKSQDGFDLTSSVSDNGIMSDNRCLSLKYRPKSFQEVVGQNIVTQSLSNAVLRARIAPAYLFQGPRGTGKTSVARIFSAALNCKSIEEKKPCGFCRECADFASGKRLNVREVDATNKKGIDRIRYLMKNMPIHKNYTRYEIFIIDECHMLSNKIWSSFIKFLEDPMSHVVFLFITIDPDNLPRAVLSRCQKYLFPKIKDVDIVNRLKKLSLAEHYDVDCEALDLIALNSNGSLRDAETILDQLSLFSKRITASLVNDLVGVVSDEKLIDLLDIALSSDTAETVRMSRELLDSGIGPMRLMCQLAGVIMDIIAGSHQLAASKSSDSVLGGRSLTEVELVRLQQALKILSDAEKQLRNTSERSTWFTAVLLQLGSGHPTDHSHSSGVSSSKSIAKLKKKMFNDAKDNLENTKYGVLHDLYQSSSGSFARAASGRSSPHVNTSCSPSSSMWQNATFDSLPITSSSVNDGDVYNKYDAVWRKCIERCHNKILRNLLYNHGKIVSISDDHGSLDIFVAFRDLSKKTRAEGFLSSITNSLEIVLRQNVKVRIGLLAEKCRKGTSVKLDPSEIIELSNKESNAEGCKLVSTYDSLGLPGKISYSPEEIVQNIHSEKDVSMQGINNEEIDKQRCESAWLQETEKSASRIPGALKLESNQVLPQNEFSQNSTSVLSSKHWEDELNQEIKALKIRDKKYYNEEEYSGTVVHSTLSPSKIHLSTNRRMGILDKDKLDYDSAQSYGGLLCCKYWKVKKPLGTKEKKLIRVRSVKKRRASCLGRMKF</sequence>
<dbReference type="GO" id="GO:0003887">
    <property type="term" value="F:DNA-directed DNA polymerase activity"/>
    <property type="evidence" value="ECO:0007669"/>
    <property type="project" value="InterPro"/>
</dbReference>
<keyword evidence="6" id="KW-0175">Coiled coil</keyword>
<dbReference type="SUPFAM" id="SSF52540">
    <property type="entry name" value="P-loop containing nucleoside triphosphate hydrolases"/>
    <property type="match status" value="1"/>
</dbReference>
<evidence type="ECO:0000256" key="3">
    <source>
        <dbReference type="ARBA" id="ARBA00022741"/>
    </source>
</evidence>